<accession>A0A2H6KDW0</accession>
<dbReference type="AlphaFoldDB" id="A0A2H6KDW0"/>
<keyword evidence="3" id="KW-1185">Reference proteome</keyword>
<sequence>MGLSNITWLASGASQGRRIMDVLGAFCGGASSPLARLCGSLSCLFTRPPRTPDELFAFYYNFLCNWTQTGEHRKEAFDDAGGAACFRQRGVTLDVSTIFRTSNHGSGTDIPHLTGDLFSLVQCNGTPGSAPSHPCGPYLKPLGHDVRATFSKEHAHLYLSWIVYLTETFYDLLKQLLQDCERTCADVSATCHARSCDNDCTAKQRPLAPNSNHTPDCPSITDCDSTTPTLFQYGFALRDVHTLAGSTSGHQGKRTCQDLCMALQVAVKQMNPLHRLAHETIPEYIYRIRMPFLYTVLTLWLTATLYIAHTLLYRLDVLRIRSHLLTTRASHLIDVKALLAGSRKMLSLYKDVDYFDDDFHS</sequence>
<evidence type="ECO:0000256" key="1">
    <source>
        <dbReference type="SAM" id="Phobius"/>
    </source>
</evidence>
<dbReference type="OrthoDB" id="365890at2759"/>
<reference evidence="2 3" key="1">
    <citation type="journal article" date="2017" name="BMC Genomics">
        <title>Whole-genome assembly of Babesia ovata and comparative genomics between closely related pathogens.</title>
        <authorList>
            <person name="Yamagishi J."/>
            <person name="Asada M."/>
            <person name="Hakimi H."/>
            <person name="Tanaka T.Q."/>
            <person name="Sugimoto C."/>
            <person name="Kawazu S."/>
        </authorList>
    </citation>
    <scope>NUCLEOTIDE SEQUENCE [LARGE SCALE GENOMIC DNA]</scope>
    <source>
        <strain evidence="2 3">Miyake</strain>
    </source>
</reference>
<evidence type="ECO:0000313" key="2">
    <source>
        <dbReference type="EMBL" id="GBE61176.1"/>
    </source>
</evidence>
<dbReference type="VEuPathDB" id="PiroplasmaDB:BOVATA_026690"/>
<comment type="caution">
    <text evidence="2">The sequence shown here is derived from an EMBL/GenBank/DDBJ whole genome shotgun (WGS) entry which is preliminary data.</text>
</comment>
<gene>
    <name evidence="2" type="ORF">BOVATA_026690</name>
</gene>
<dbReference type="EMBL" id="BDSA01000002">
    <property type="protein sequence ID" value="GBE61176.1"/>
    <property type="molecule type" value="Genomic_DNA"/>
</dbReference>
<keyword evidence="1" id="KW-0472">Membrane</keyword>
<proteinExistence type="predicted"/>
<keyword evidence="1" id="KW-1133">Transmembrane helix</keyword>
<dbReference type="RefSeq" id="XP_028867419.1">
    <property type="nucleotide sequence ID" value="XM_029011586.1"/>
</dbReference>
<protein>
    <submittedName>
        <fullName evidence="2">Spectrin repeat superfamily Extracellular matrix-binding protein, putative</fullName>
    </submittedName>
</protein>
<organism evidence="2 3">
    <name type="scientific">Babesia ovata</name>
    <dbReference type="NCBI Taxonomy" id="189622"/>
    <lineage>
        <taxon>Eukaryota</taxon>
        <taxon>Sar</taxon>
        <taxon>Alveolata</taxon>
        <taxon>Apicomplexa</taxon>
        <taxon>Aconoidasida</taxon>
        <taxon>Piroplasmida</taxon>
        <taxon>Babesiidae</taxon>
        <taxon>Babesia</taxon>
    </lineage>
</organism>
<feature type="transmembrane region" description="Helical" evidence="1">
    <location>
        <begin position="292"/>
        <end position="313"/>
    </location>
</feature>
<dbReference type="GeneID" id="39874946"/>
<name>A0A2H6KDW0_9APIC</name>
<evidence type="ECO:0000313" key="3">
    <source>
        <dbReference type="Proteomes" id="UP000236319"/>
    </source>
</evidence>
<dbReference type="Proteomes" id="UP000236319">
    <property type="component" value="Unassembled WGS sequence"/>
</dbReference>
<keyword evidence="1" id="KW-0812">Transmembrane</keyword>